<protein>
    <submittedName>
        <fullName evidence="1">Uncharacterized protein</fullName>
    </submittedName>
</protein>
<gene>
    <name evidence="1" type="primary">Nfu_g_1_014713</name>
</gene>
<dbReference type="AlphaFoldDB" id="A0A1A8HTW4"/>
<name>A0A1A8HTW4_NOTKU</name>
<sequence>AANDSDDAMSYFGILQKIYNLFSASTQRWAILKSHVNLTLKMWSDTRWESKIKRIEPFRYEAAAVREALIKVVLKEKRLRSTKRHYSYEATDEPISDALKWLEVSFFNVAVDAALSAILERFTTLEDVGQKFAVLTNFPSLSDEELAEKCDALGTILEFNEKSDLDRKELVKEMKNFPSLPP</sequence>
<reference evidence="1" key="2">
    <citation type="submission" date="2016-06" db="EMBL/GenBank/DDBJ databases">
        <title>The genome of a short-lived fish provides insights into sex chromosome evolution and the genetic control of aging.</title>
        <authorList>
            <person name="Reichwald K."/>
            <person name="Felder M."/>
            <person name="Petzold A."/>
            <person name="Koch P."/>
            <person name="Groth M."/>
            <person name="Platzer M."/>
        </authorList>
    </citation>
    <scope>NUCLEOTIDE SEQUENCE</scope>
    <source>
        <tissue evidence="1">Brain</tissue>
    </source>
</reference>
<reference evidence="1" key="1">
    <citation type="submission" date="2016-05" db="EMBL/GenBank/DDBJ databases">
        <authorList>
            <person name="Lavstsen T."/>
            <person name="Jespersen J.S."/>
        </authorList>
    </citation>
    <scope>NUCLEOTIDE SEQUENCE</scope>
    <source>
        <tissue evidence="1">Brain</tissue>
    </source>
</reference>
<accession>A0A1A8HTW4</accession>
<proteinExistence type="predicted"/>
<dbReference type="EMBL" id="HAED01001682">
    <property type="protein sequence ID" value="SBQ87527.1"/>
    <property type="molecule type" value="Transcribed_RNA"/>
</dbReference>
<feature type="non-terminal residue" evidence="1">
    <location>
        <position position="1"/>
    </location>
</feature>
<organism evidence="1">
    <name type="scientific">Nothobranchius kuhntae</name>
    <name type="common">Beira killifish</name>
    <dbReference type="NCBI Taxonomy" id="321403"/>
    <lineage>
        <taxon>Eukaryota</taxon>
        <taxon>Metazoa</taxon>
        <taxon>Chordata</taxon>
        <taxon>Craniata</taxon>
        <taxon>Vertebrata</taxon>
        <taxon>Euteleostomi</taxon>
        <taxon>Actinopterygii</taxon>
        <taxon>Neopterygii</taxon>
        <taxon>Teleostei</taxon>
        <taxon>Neoteleostei</taxon>
        <taxon>Acanthomorphata</taxon>
        <taxon>Ovalentaria</taxon>
        <taxon>Atherinomorphae</taxon>
        <taxon>Cyprinodontiformes</taxon>
        <taxon>Nothobranchiidae</taxon>
        <taxon>Nothobranchius</taxon>
    </lineage>
</organism>
<evidence type="ECO:0000313" key="1">
    <source>
        <dbReference type="EMBL" id="SBQ87527.1"/>
    </source>
</evidence>